<organism evidence="3 4">
    <name type="scientific">Bacillus mesophilum</name>
    <dbReference type="NCBI Taxonomy" id="1071718"/>
    <lineage>
        <taxon>Bacteria</taxon>
        <taxon>Bacillati</taxon>
        <taxon>Bacillota</taxon>
        <taxon>Bacilli</taxon>
        <taxon>Bacillales</taxon>
        <taxon>Bacillaceae</taxon>
        <taxon>Bacillus</taxon>
    </lineage>
</organism>
<evidence type="ECO:0000313" key="3">
    <source>
        <dbReference type="EMBL" id="KAB2333817.1"/>
    </source>
</evidence>
<gene>
    <name evidence="3" type="ORF">F7732_06955</name>
</gene>
<dbReference type="OrthoDB" id="2939102at2"/>
<sequence>MLLKKQTVWLLTMLSLVVVLSVYYITSPEQGSQDLAGIEEAENAEENAEETGTAEEEAEMQEENADATVSTVESDEMFVQLRLDLDDQRSKEKEALTAVVASSEATTAQISEAKDQIEQLNEIATKEHTLEMLIKSMNYEDVLVRAEGEEVRITVKAEEHSKSAANEIIRAAKNEIENLGAVAVEFQVK</sequence>
<comment type="caution">
    <text evidence="3">The sequence shown here is derived from an EMBL/GenBank/DDBJ whole genome shotgun (WGS) entry which is preliminary data.</text>
</comment>
<keyword evidence="4" id="KW-1185">Reference proteome</keyword>
<evidence type="ECO:0000256" key="2">
    <source>
        <dbReference type="SAM" id="Phobius"/>
    </source>
</evidence>
<keyword evidence="2" id="KW-0812">Transmembrane</keyword>
<keyword evidence="2" id="KW-1133">Transmembrane helix</keyword>
<feature type="transmembrane region" description="Helical" evidence="2">
    <location>
        <begin position="7"/>
        <end position="25"/>
    </location>
</feature>
<protein>
    <submittedName>
        <fullName evidence="3">SpoIIIAH-like family protein</fullName>
    </submittedName>
</protein>
<keyword evidence="2" id="KW-0472">Membrane</keyword>
<name>A0A7V7RP03_9BACI</name>
<feature type="region of interest" description="Disordered" evidence="1">
    <location>
        <begin position="40"/>
        <end position="71"/>
    </location>
</feature>
<dbReference type="Proteomes" id="UP000441354">
    <property type="component" value="Unassembled WGS sequence"/>
</dbReference>
<accession>A0A7V7RP03</accession>
<feature type="compositionally biased region" description="Acidic residues" evidence="1">
    <location>
        <begin position="40"/>
        <end position="65"/>
    </location>
</feature>
<dbReference type="Gene3D" id="1.10.287.4300">
    <property type="entry name" value="Stage III sporulation protein AH-like"/>
    <property type="match status" value="1"/>
</dbReference>
<dbReference type="Pfam" id="PF12685">
    <property type="entry name" value="SpoIIIAH"/>
    <property type="match status" value="1"/>
</dbReference>
<proteinExistence type="predicted"/>
<evidence type="ECO:0000313" key="4">
    <source>
        <dbReference type="Proteomes" id="UP000441354"/>
    </source>
</evidence>
<evidence type="ECO:0000256" key="1">
    <source>
        <dbReference type="SAM" id="MobiDB-lite"/>
    </source>
</evidence>
<reference evidence="3 4" key="1">
    <citation type="journal article" date="2014" name="Arch. Microbiol.">
        <title>Bacillus mesophilum sp. nov., strain IITR-54T, a novel 4-chlorobiphenyl dechlorinating bacterium.</title>
        <authorList>
            <person name="Manickam N."/>
            <person name="Singh N.K."/>
            <person name="Bajaj A."/>
            <person name="Kumar R.M."/>
            <person name="Kaur G."/>
            <person name="Kaur N."/>
            <person name="Bala M."/>
            <person name="Kumar A."/>
            <person name="Mayilraj S."/>
        </authorList>
    </citation>
    <scope>NUCLEOTIDE SEQUENCE [LARGE SCALE GENOMIC DNA]</scope>
    <source>
        <strain evidence="3 4">IITR-54</strain>
    </source>
</reference>
<dbReference type="EMBL" id="WBOT01000002">
    <property type="protein sequence ID" value="KAB2333817.1"/>
    <property type="molecule type" value="Genomic_DNA"/>
</dbReference>
<dbReference type="InterPro" id="IPR024232">
    <property type="entry name" value="SpoIIIAH"/>
</dbReference>
<dbReference type="AlphaFoldDB" id="A0A7V7RP03"/>
<dbReference type="RefSeq" id="WP_151573198.1">
    <property type="nucleotide sequence ID" value="NZ_WBOT01000002.1"/>
</dbReference>
<dbReference type="InterPro" id="IPR038503">
    <property type="entry name" value="SpoIIIAH_sf"/>
</dbReference>